<keyword evidence="3" id="KW-1003">Cell membrane</keyword>
<feature type="transmembrane region" description="Helical" evidence="13">
    <location>
        <begin position="271"/>
        <end position="291"/>
    </location>
</feature>
<dbReference type="SUPFAM" id="SSF81321">
    <property type="entry name" value="Family A G protein-coupled receptor-like"/>
    <property type="match status" value="2"/>
</dbReference>
<sequence length="609" mass="67719">MGTFNSSSEKVFFLVGFSDWPHLELVFFVIISIFYSFTLFGNTSIIVLSRLDLRLQTPMYFFLSHLSFLDLCYTTSTVPQLLINLHGLDRTISYGRCVAQLLIFLALASTECVLLGVMAFDRYAAVCRPLHYTTIMHPQLCQALATSSWVGGLVNSLIQTGLMMAMPLCGHRLNHFFCEMPIFLKLACEETKRTEAKMFVARTIILVFPAALILGSYAHIARAVLKVKSTAGRRKAFGTCGSHLLVVSLFYGSAIYTYLQPTHTYSESEGKFVALFYTIVTPMLNPLIYTLRNKDVKGALWKVLGKGTDSGAVSHHYDWPQIQVFLFVIILIFYSLTIFGNTTIIALARLDSRLHTPMYFFLSNLSFLDLCFTTSTVPQLLINLHGLDRTISYGGCVAQLYIFLALGSTECLILVVMAFDRYAAVCRPLHYTTIMHPLLCQALAIVSWMGGLVNSLIQISLMVTMPLCGHRLNHFFCEMPVFLKLACEDTGGTEAKMFVARVVIVAVPALLILGSYAQIARAVLKVKSTAGRRKAFGTCGSHLLVVSLFYGAAIYTYLQPKGSYSESDGKFVALFYAIITPMLNPLIYTLRNKDVKGALWKVLGKGTDS</sequence>
<feature type="transmembrane region" description="Helical" evidence="13">
    <location>
        <begin position="438"/>
        <end position="457"/>
    </location>
</feature>
<evidence type="ECO:0000256" key="10">
    <source>
        <dbReference type="ARBA" id="ARBA00023170"/>
    </source>
</evidence>
<comment type="subcellular location">
    <subcellularLocation>
        <location evidence="1">Cell membrane</location>
        <topology evidence="1">Multi-pass membrane protein</topology>
    </subcellularLocation>
</comment>
<feature type="transmembrane region" description="Helical" evidence="13">
    <location>
        <begin position="241"/>
        <end position="259"/>
    </location>
</feature>
<dbReference type="Pfam" id="PF13853">
    <property type="entry name" value="7tm_4"/>
    <property type="match status" value="2"/>
</dbReference>
<dbReference type="AlphaFoldDB" id="A0A1A6H5F3"/>
<keyword evidence="5 12" id="KW-0812">Transmembrane</keyword>
<evidence type="ECO:0000256" key="6">
    <source>
        <dbReference type="ARBA" id="ARBA00022725"/>
    </source>
</evidence>
<name>A0A1A6H5F3_NEOLE</name>
<keyword evidence="11 12" id="KW-0807">Transducer</keyword>
<evidence type="ECO:0000259" key="14">
    <source>
        <dbReference type="PROSITE" id="PS50262"/>
    </source>
</evidence>
<dbReference type="PROSITE" id="PS00237">
    <property type="entry name" value="G_PROTEIN_RECEP_F1_1"/>
    <property type="match status" value="2"/>
</dbReference>
<evidence type="ECO:0000256" key="5">
    <source>
        <dbReference type="ARBA" id="ARBA00022692"/>
    </source>
</evidence>
<evidence type="ECO:0000256" key="12">
    <source>
        <dbReference type="RuleBase" id="RU000688"/>
    </source>
</evidence>
<evidence type="ECO:0000256" key="11">
    <source>
        <dbReference type="ARBA" id="ARBA00023224"/>
    </source>
</evidence>
<feature type="non-terminal residue" evidence="15">
    <location>
        <position position="609"/>
    </location>
</feature>
<dbReference type="STRING" id="56216.A0A1A6H5F3"/>
<dbReference type="GO" id="GO:0004984">
    <property type="term" value="F:olfactory receptor activity"/>
    <property type="evidence" value="ECO:0007669"/>
    <property type="project" value="InterPro"/>
</dbReference>
<feature type="transmembrane region" description="Helical" evidence="13">
    <location>
        <begin position="324"/>
        <end position="347"/>
    </location>
</feature>
<feature type="transmembrane region" description="Helical" evidence="13">
    <location>
        <begin position="60"/>
        <end position="78"/>
    </location>
</feature>
<comment type="similarity">
    <text evidence="2 12">Belongs to the G-protein coupled receptor 1 family.</text>
</comment>
<keyword evidence="16" id="KW-1185">Reference proteome</keyword>
<evidence type="ECO:0000256" key="8">
    <source>
        <dbReference type="ARBA" id="ARBA00023040"/>
    </source>
</evidence>
<protein>
    <recommendedName>
        <fullName evidence="14">G-protein coupled receptors family 1 profile domain-containing protein</fullName>
    </recommendedName>
</protein>
<dbReference type="FunFam" id="1.20.1070.10:FF:000005">
    <property type="entry name" value="Olfactory receptor"/>
    <property type="match status" value="2"/>
</dbReference>
<feature type="transmembrane region" description="Helical" evidence="13">
    <location>
        <begin position="359"/>
        <end position="378"/>
    </location>
</feature>
<keyword evidence="6" id="KW-0552">Olfaction</keyword>
<feature type="transmembrane region" description="Helical" evidence="13">
    <location>
        <begin position="199"/>
        <end position="221"/>
    </location>
</feature>
<evidence type="ECO:0000313" key="15">
    <source>
        <dbReference type="EMBL" id="OBS73551.1"/>
    </source>
</evidence>
<reference evidence="15 16" key="1">
    <citation type="submission" date="2016-06" db="EMBL/GenBank/DDBJ databases">
        <title>The Draft Genome Sequence and Annotation of the Desert Woodrat Neotoma lepida.</title>
        <authorList>
            <person name="Campbell M."/>
            <person name="Oakeson K.F."/>
            <person name="Yandell M."/>
            <person name="Halpert J.R."/>
            <person name="Dearing D."/>
        </authorList>
    </citation>
    <scope>NUCLEOTIDE SEQUENCE [LARGE SCALE GENOMIC DNA]</scope>
    <source>
        <strain evidence="15">417</strain>
        <tissue evidence="15">Liver</tissue>
    </source>
</reference>
<feature type="transmembrane region" description="Helical" evidence="13">
    <location>
        <begin position="398"/>
        <end position="417"/>
    </location>
</feature>
<evidence type="ECO:0000256" key="1">
    <source>
        <dbReference type="ARBA" id="ARBA00004651"/>
    </source>
</evidence>
<keyword evidence="4" id="KW-0716">Sensory transduction</keyword>
<keyword evidence="7 13" id="KW-1133">Transmembrane helix</keyword>
<dbReference type="PRINTS" id="PR00237">
    <property type="entry name" value="GPCRRHODOPSN"/>
</dbReference>
<feature type="domain" description="G-protein coupled receptors family 1 profile" evidence="14">
    <location>
        <begin position="340"/>
        <end position="588"/>
    </location>
</feature>
<dbReference type="OrthoDB" id="5950740at2759"/>
<dbReference type="InterPro" id="IPR017452">
    <property type="entry name" value="GPCR_Rhodpsn_7TM"/>
</dbReference>
<evidence type="ECO:0000256" key="7">
    <source>
        <dbReference type="ARBA" id="ARBA00022989"/>
    </source>
</evidence>
<proteinExistence type="inferred from homology"/>
<dbReference type="GO" id="GO:0004930">
    <property type="term" value="F:G protein-coupled receptor activity"/>
    <property type="evidence" value="ECO:0007669"/>
    <property type="project" value="UniProtKB-KW"/>
</dbReference>
<evidence type="ECO:0000256" key="13">
    <source>
        <dbReference type="SAM" id="Phobius"/>
    </source>
</evidence>
<feature type="transmembrane region" description="Helical" evidence="13">
    <location>
        <begin position="98"/>
        <end position="120"/>
    </location>
</feature>
<dbReference type="Gene3D" id="1.20.1070.10">
    <property type="entry name" value="Rhodopsin 7-helix transmembrane proteins"/>
    <property type="match status" value="2"/>
</dbReference>
<dbReference type="GO" id="GO:0005886">
    <property type="term" value="C:plasma membrane"/>
    <property type="evidence" value="ECO:0007669"/>
    <property type="project" value="UniProtKB-SubCell"/>
</dbReference>
<feature type="transmembrane region" description="Helical" evidence="13">
    <location>
        <begin position="570"/>
        <end position="590"/>
    </location>
</feature>
<dbReference type="Proteomes" id="UP000092124">
    <property type="component" value="Unassembled WGS sequence"/>
</dbReference>
<dbReference type="PANTHER" id="PTHR26453">
    <property type="entry name" value="OLFACTORY RECEPTOR"/>
    <property type="match status" value="1"/>
</dbReference>
<dbReference type="PRINTS" id="PR00245">
    <property type="entry name" value="OLFACTORYR"/>
</dbReference>
<keyword evidence="10 12" id="KW-0675">Receptor</keyword>
<comment type="caution">
    <text evidence="15">The sequence shown here is derived from an EMBL/GenBank/DDBJ whole genome shotgun (WGS) entry which is preliminary data.</text>
</comment>
<dbReference type="InterPro" id="IPR000276">
    <property type="entry name" value="GPCR_Rhodpsn"/>
</dbReference>
<keyword evidence="9 13" id="KW-0472">Membrane</keyword>
<dbReference type="InterPro" id="IPR000725">
    <property type="entry name" value="Olfact_rcpt"/>
</dbReference>
<dbReference type="FunFam" id="1.10.1220.70:FF:000001">
    <property type="entry name" value="Olfactory receptor"/>
    <property type="match status" value="2"/>
</dbReference>
<feature type="transmembrane region" description="Helical" evidence="13">
    <location>
        <begin position="25"/>
        <end position="48"/>
    </location>
</feature>
<feature type="transmembrane region" description="Helical" evidence="13">
    <location>
        <begin position="536"/>
        <end position="558"/>
    </location>
</feature>
<feature type="transmembrane region" description="Helical" evidence="13">
    <location>
        <begin position="498"/>
        <end position="524"/>
    </location>
</feature>
<organism evidence="15 16">
    <name type="scientific">Neotoma lepida</name>
    <name type="common">Desert woodrat</name>
    <dbReference type="NCBI Taxonomy" id="56216"/>
    <lineage>
        <taxon>Eukaryota</taxon>
        <taxon>Metazoa</taxon>
        <taxon>Chordata</taxon>
        <taxon>Craniata</taxon>
        <taxon>Vertebrata</taxon>
        <taxon>Euteleostomi</taxon>
        <taxon>Mammalia</taxon>
        <taxon>Eutheria</taxon>
        <taxon>Euarchontoglires</taxon>
        <taxon>Glires</taxon>
        <taxon>Rodentia</taxon>
        <taxon>Myomorpha</taxon>
        <taxon>Muroidea</taxon>
        <taxon>Cricetidae</taxon>
        <taxon>Neotominae</taxon>
        <taxon>Neotoma</taxon>
    </lineage>
</organism>
<dbReference type="EMBL" id="LZPO01045418">
    <property type="protein sequence ID" value="OBS73551.1"/>
    <property type="molecule type" value="Genomic_DNA"/>
</dbReference>
<keyword evidence="8 12" id="KW-0297">G-protein coupled receptor</keyword>
<dbReference type="PROSITE" id="PS50262">
    <property type="entry name" value="G_PROTEIN_RECEP_F1_2"/>
    <property type="match status" value="2"/>
</dbReference>
<accession>A0A1A6H5F3</accession>
<evidence type="ECO:0000256" key="2">
    <source>
        <dbReference type="ARBA" id="ARBA00010663"/>
    </source>
</evidence>
<evidence type="ECO:0000256" key="4">
    <source>
        <dbReference type="ARBA" id="ARBA00022606"/>
    </source>
</evidence>
<evidence type="ECO:0000313" key="16">
    <source>
        <dbReference type="Proteomes" id="UP000092124"/>
    </source>
</evidence>
<evidence type="ECO:0000256" key="9">
    <source>
        <dbReference type="ARBA" id="ARBA00023136"/>
    </source>
</evidence>
<feature type="domain" description="G-protein coupled receptors family 1 profile" evidence="14">
    <location>
        <begin position="41"/>
        <end position="289"/>
    </location>
</feature>
<evidence type="ECO:0000256" key="3">
    <source>
        <dbReference type="ARBA" id="ARBA00022475"/>
    </source>
</evidence>
<gene>
    <name evidence="15" type="ORF">A6R68_15911</name>
</gene>
<dbReference type="CDD" id="cd15947">
    <property type="entry name" value="7tmA_OR2B-like"/>
    <property type="match status" value="2"/>
</dbReference>